<dbReference type="Proteomes" id="UP000023561">
    <property type="component" value="Unassembled WGS sequence"/>
</dbReference>
<evidence type="ECO:0000313" key="12">
    <source>
        <dbReference type="EMBL" id="GAJ39965.1"/>
    </source>
</evidence>
<dbReference type="InterPro" id="IPR047215">
    <property type="entry name" value="Galactose_mutarotase-like"/>
</dbReference>
<dbReference type="GO" id="GO:0030246">
    <property type="term" value="F:carbohydrate binding"/>
    <property type="evidence" value="ECO:0007669"/>
    <property type="project" value="InterPro"/>
</dbReference>
<dbReference type="GO" id="GO:0005737">
    <property type="term" value="C:cytoplasm"/>
    <property type="evidence" value="ECO:0007669"/>
    <property type="project" value="TreeGrafter"/>
</dbReference>
<protein>
    <recommendedName>
        <fullName evidence="5 8">Aldose 1-epimerase</fullName>
        <ecNumber evidence="4 8">5.1.3.3</ecNumber>
    </recommendedName>
</protein>
<name>A0A023DFC3_9BACL</name>
<comment type="similarity">
    <text evidence="3 8">Belongs to the aldose epimerase family.</text>
</comment>
<dbReference type="AlphaFoldDB" id="A0A023DFC3"/>
<evidence type="ECO:0000256" key="1">
    <source>
        <dbReference type="ARBA" id="ARBA00001614"/>
    </source>
</evidence>
<dbReference type="InterPro" id="IPR011013">
    <property type="entry name" value="Gal_mutarotase_sf_dom"/>
</dbReference>
<dbReference type="InterPro" id="IPR018052">
    <property type="entry name" value="Ald1_epimerase_CS"/>
</dbReference>
<comment type="caution">
    <text evidence="12">The sequence shown here is derived from an EMBL/GenBank/DDBJ whole genome shotgun (WGS) entry which is preliminary data.</text>
</comment>
<feature type="active site" description="Proton donor" evidence="9">
    <location>
        <position position="179"/>
    </location>
</feature>
<dbReference type="PANTHER" id="PTHR10091">
    <property type="entry name" value="ALDOSE-1-EPIMERASE"/>
    <property type="match status" value="1"/>
</dbReference>
<comment type="pathway">
    <text evidence="2 8">Carbohydrate metabolism; hexose metabolism.</text>
</comment>
<dbReference type="SUPFAM" id="SSF74650">
    <property type="entry name" value="Galactose mutarotase-like"/>
    <property type="match status" value="1"/>
</dbReference>
<reference evidence="12 13" key="1">
    <citation type="submission" date="2014-04" db="EMBL/GenBank/DDBJ databases">
        <title>Whole genome shotgun sequence of Geobacillus caldoxylosilyticus NBRC 107762.</title>
        <authorList>
            <person name="Hosoyama A."/>
            <person name="Hosoyama Y."/>
            <person name="Katano-Makiyama Y."/>
            <person name="Tsuchikane K."/>
            <person name="Ohji S."/>
            <person name="Ichikawa N."/>
            <person name="Yamazoe A."/>
            <person name="Fujita N."/>
        </authorList>
    </citation>
    <scope>NUCLEOTIDE SEQUENCE [LARGE SCALE GENOMIC DNA]</scope>
    <source>
        <strain evidence="12 13">NBRC 107762</strain>
    </source>
</reference>
<dbReference type="CDD" id="cd09019">
    <property type="entry name" value="galactose_mutarotase_like"/>
    <property type="match status" value="1"/>
</dbReference>
<comment type="catalytic activity">
    <reaction evidence="1 8">
        <text>alpha-D-glucose = beta-D-glucose</text>
        <dbReference type="Rhea" id="RHEA:10264"/>
        <dbReference type="ChEBI" id="CHEBI:15903"/>
        <dbReference type="ChEBI" id="CHEBI:17925"/>
        <dbReference type="EC" id="5.1.3.3"/>
    </reaction>
</comment>
<evidence type="ECO:0000256" key="10">
    <source>
        <dbReference type="PIRSR" id="PIRSR005096-2"/>
    </source>
</evidence>
<organism evidence="12 13">
    <name type="scientific">Parageobacillus caldoxylosilyticus NBRC 107762</name>
    <dbReference type="NCBI Taxonomy" id="1220594"/>
    <lineage>
        <taxon>Bacteria</taxon>
        <taxon>Bacillati</taxon>
        <taxon>Bacillota</taxon>
        <taxon>Bacilli</taxon>
        <taxon>Bacillales</taxon>
        <taxon>Anoxybacillaceae</taxon>
        <taxon>Saccharococcus</taxon>
    </lineage>
</organism>
<dbReference type="OrthoDB" id="9779408at2"/>
<evidence type="ECO:0000256" key="5">
    <source>
        <dbReference type="ARBA" id="ARBA00014165"/>
    </source>
</evidence>
<dbReference type="InterPro" id="IPR015443">
    <property type="entry name" value="Aldose_1-epimerase"/>
</dbReference>
<dbReference type="InterPro" id="IPR014718">
    <property type="entry name" value="GH-type_carb-bd"/>
</dbReference>
<dbReference type="Pfam" id="PF01263">
    <property type="entry name" value="Aldose_epim"/>
    <property type="match status" value="1"/>
</dbReference>
<dbReference type="GO" id="GO:0006006">
    <property type="term" value="P:glucose metabolic process"/>
    <property type="evidence" value="ECO:0007669"/>
    <property type="project" value="TreeGrafter"/>
</dbReference>
<dbReference type="UniPathway" id="UPA00242"/>
<evidence type="ECO:0000313" key="13">
    <source>
        <dbReference type="Proteomes" id="UP000023561"/>
    </source>
</evidence>
<sequence length="350" mass="39496">MKVIPEKWAEINQQPVISFTLINDHGIEITCMNYGCIITKIIAPDKNGNYENIVLGFNRFEPYLTNSPYFGAVIGRVAGRIQGASFELDGKIYRLCKNENNNHLHGGIKGFHHVLWDAEIVEKDEEIGVRFSYTSPDGEEGYPGAVHVQVTYLLNKENELIISYHAHSDKNTLLNLTNHTYFNLSGNIKRDILDHELKIKSDRFLELDQELIPTGAILDVTNTPFDLRQGKKIKDGIMTNHSQIELVGQGYDHPFVLNTHHDEEIVLQDPESGRTLTIETDEVGVVVYTGNQLQSGMDIYGVPSRKYLGICLETQGLPDAVHHPHFPSYVLQANQNYSSVTKYKFGVLKS</sequence>
<evidence type="ECO:0000256" key="7">
    <source>
        <dbReference type="ARBA" id="ARBA00023277"/>
    </source>
</evidence>
<keyword evidence="13" id="KW-1185">Reference proteome</keyword>
<dbReference type="InterPro" id="IPR008183">
    <property type="entry name" value="Aldose_1/G6P_1-epimerase"/>
</dbReference>
<evidence type="ECO:0000256" key="9">
    <source>
        <dbReference type="PIRSR" id="PIRSR005096-1"/>
    </source>
</evidence>
<dbReference type="GO" id="GO:0004034">
    <property type="term" value="F:aldose 1-epimerase activity"/>
    <property type="evidence" value="ECO:0007669"/>
    <property type="project" value="UniProtKB-EC"/>
</dbReference>
<accession>A0A023DFC3</accession>
<proteinExistence type="inferred from homology"/>
<feature type="binding site" evidence="10">
    <location>
        <position position="252"/>
    </location>
    <ligand>
        <name>beta-D-galactose</name>
        <dbReference type="ChEBI" id="CHEBI:27667"/>
    </ligand>
</feature>
<evidence type="ECO:0000256" key="11">
    <source>
        <dbReference type="PIRSR" id="PIRSR005096-3"/>
    </source>
</evidence>
<keyword evidence="7 8" id="KW-0119">Carbohydrate metabolism</keyword>
<evidence type="ECO:0000256" key="8">
    <source>
        <dbReference type="PIRNR" id="PIRNR005096"/>
    </source>
</evidence>
<dbReference type="RefSeq" id="WP_042409362.1">
    <property type="nucleotide sequence ID" value="NZ_BAWO01000030.1"/>
</dbReference>
<dbReference type="EC" id="5.1.3.3" evidence="4 8"/>
<evidence type="ECO:0000256" key="4">
    <source>
        <dbReference type="ARBA" id="ARBA00013185"/>
    </source>
</evidence>
<dbReference type="NCBIfam" id="NF008277">
    <property type="entry name" value="PRK11055.1"/>
    <property type="match status" value="1"/>
</dbReference>
<feature type="binding site" evidence="11">
    <location>
        <begin position="179"/>
        <end position="181"/>
    </location>
    <ligand>
        <name>beta-D-galactose</name>
        <dbReference type="ChEBI" id="CHEBI:27667"/>
    </ligand>
</feature>
<evidence type="ECO:0000256" key="3">
    <source>
        <dbReference type="ARBA" id="ARBA00006206"/>
    </source>
</evidence>
<keyword evidence="6 8" id="KW-0413">Isomerase</keyword>
<dbReference type="GO" id="GO:0033499">
    <property type="term" value="P:galactose catabolic process via UDP-galactose, Leloir pathway"/>
    <property type="evidence" value="ECO:0007669"/>
    <property type="project" value="TreeGrafter"/>
</dbReference>
<gene>
    <name evidence="12" type="primary">galM</name>
    <name evidence="12" type="ORF">GCA01S_030_00460</name>
</gene>
<dbReference type="Gene3D" id="2.70.98.10">
    <property type="match status" value="1"/>
</dbReference>
<dbReference type="EMBL" id="BAWO01000030">
    <property type="protein sequence ID" value="GAJ39965.1"/>
    <property type="molecule type" value="Genomic_DNA"/>
</dbReference>
<evidence type="ECO:0000256" key="2">
    <source>
        <dbReference type="ARBA" id="ARBA00005028"/>
    </source>
</evidence>
<dbReference type="PIRSF" id="PIRSF005096">
    <property type="entry name" value="GALM"/>
    <property type="match status" value="1"/>
</dbReference>
<feature type="active site" description="Proton acceptor" evidence="9">
    <location>
        <position position="313"/>
    </location>
</feature>
<evidence type="ECO:0000256" key="6">
    <source>
        <dbReference type="ARBA" id="ARBA00023235"/>
    </source>
</evidence>
<dbReference type="PANTHER" id="PTHR10091:SF0">
    <property type="entry name" value="GALACTOSE MUTAROTASE"/>
    <property type="match status" value="1"/>
</dbReference>
<dbReference type="PROSITE" id="PS00545">
    <property type="entry name" value="ALDOSE_1_EPIMERASE"/>
    <property type="match status" value="1"/>
</dbReference>